<keyword evidence="3" id="KW-1185">Reference proteome</keyword>
<accession>A0A977KC74</accession>
<dbReference type="EMBL" id="CP006868">
    <property type="protein sequence ID" value="UXD22453.1"/>
    <property type="molecule type" value="Genomic_DNA"/>
</dbReference>
<organism evidence="2 3">
    <name type="scientific">Ignicoccus pacificus DSM 13166</name>
    <dbReference type="NCBI Taxonomy" id="940294"/>
    <lineage>
        <taxon>Archaea</taxon>
        <taxon>Thermoproteota</taxon>
        <taxon>Thermoprotei</taxon>
        <taxon>Desulfurococcales</taxon>
        <taxon>Desulfurococcaceae</taxon>
        <taxon>Ignicoccus</taxon>
    </lineage>
</organism>
<dbReference type="AlphaFoldDB" id="A0A977KC74"/>
<feature type="compositionally biased region" description="Basic residues" evidence="1">
    <location>
        <begin position="1"/>
        <end position="26"/>
    </location>
</feature>
<protein>
    <submittedName>
        <fullName evidence="2">Uncharacterized protein</fullName>
    </submittedName>
</protein>
<evidence type="ECO:0000256" key="1">
    <source>
        <dbReference type="SAM" id="MobiDB-lite"/>
    </source>
</evidence>
<name>A0A977KC74_9CREN</name>
<dbReference type="Proteomes" id="UP001063698">
    <property type="component" value="Chromosome"/>
</dbReference>
<gene>
    <name evidence="2" type="ORF">IPA_04950</name>
</gene>
<dbReference type="KEGG" id="ipc:IPA_04950"/>
<sequence>MAKRKRSTKKSSKSTRTKRRKSGVRRRTWDPVHVAEKLAPSVYSMLGLDVLGLSDDQVIELLRDLLVQLMGDRVTKPKAETLVNNILRNQKRIFAVLAAKLLEIVPEGELTPEQLEFVVSYIGELSIPFVPRLYREMKRLGIDLSGPLQASWEEAWRFRGEPGPVGYCPRCGFRAVDPTGTCMVCGYMLNEKELRKAVDFEDKFKEFLSTATCEDLRKALSEGRLFVDHSSASLSPNTKWAIEIFLNSKDRNMLKSIIEEKCNKPKKKLEDVLDEILEKIS</sequence>
<evidence type="ECO:0000313" key="2">
    <source>
        <dbReference type="EMBL" id="UXD22453.1"/>
    </source>
</evidence>
<evidence type="ECO:0000313" key="3">
    <source>
        <dbReference type="Proteomes" id="UP001063698"/>
    </source>
</evidence>
<reference evidence="2" key="1">
    <citation type="submission" date="2013-11" db="EMBL/GenBank/DDBJ databases">
        <title>Comparative genomics of Ignicoccus.</title>
        <authorList>
            <person name="Podar M."/>
        </authorList>
    </citation>
    <scope>NUCLEOTIDE SEQUENCE</scope>
    <source>
        <strain evidence="2">DSM 13166</strain>
    </source>
</reference>
<proteinExistence type="predicted"/>
<feature type="region of interest" description="Disordered" evidence="1">
    <location>
        <begin position="1"/>
        <end position="27"/>
    </location>
</feature>